<dbReference type="WBParaSite" id="nRc.2.0.1.t18889-RA">
    <property type="protein sequence ID" value="nRc.2.0.1.t18889-RA"/>
    <property type="gene ID" value="nRc.2.0.1.g18889"/>
</dbReference>
<sequence length="103" mass="11779">QTLINVPIYSDTKNRLNGDTVAELLFIVYEVNLAIDGSKILEKSMQTQSLTGKNRVRSKSRKFYIDLHGYDSSRLSEYCCNDISMEFCERSTYALNILNTIVT</sequence>
<protein>
    <submittedName>
        <fullName evidence="2">Uncharacterized protein</fullName>
    </submittedName>
</protein>
<dbReference type="AlphaFoldDB" id="A0A915IYI4"/>
<keyword evidence="1" id="KW-1185">Reference proteome</keyword>
<reference evidence="2" key="1">
    <citation type="submission" date="2022-11" db="UniProtKB">
        <authorList>
            <consortium name="WormBaseParasite"/>
        </authorList>
    </citation>
    <scope>IDENTIFICATION</scope>
</reference>
<proteinExistence type="predicted"/>
<evidence type="ECO:0000313" key="2">
    <source>
        <dbReference type="WBParaSite" id="nRc.2.0.1.t18889-RA"/>
    </source>
</evidence>
<organism evidence="1 2">
    <name type="scientific">Romanomermis culicivorax</name>
    <name type="common">Nematode worm</name>
    <dbReference type="NCBI Taxonomy" id="13658"/>
    <lineage>
        <taxon>Eukaryota</taxon>
        <taxon>Metazoa</taxon>
        <taxon>Ecdysozoa</taxon>
        <taxon>Nematoda</taxon>
        <taxon>Enoplea</taxon>
        <taxon>Dorylaimia</taxon>
        <taxon>Mermithida</taxon>
        <taxon>Mermithoidea</taxon>
        <taxon>Mermithidae</taxon>
        <taxon>Romanomermis</taxon>
    </lineage>
</organism>
<evidence type="ECO:0000313" key="1">
    <source>
        <dbReference type="Proteomes" id="UP000887565"/>
    </source>
</evidence>
<accession>A0A915IYI4</accession>
<dbReference type="Proteomes" id="UP000887565">
    <property type="component" value="Unplaced"/>
</dbReference>
<name>A0A915IYI4_ROMCU</name>